<sequence>MNFDPPIPNDQLKYYQNPKNRRMPEHINLTRPFVMSYTDRWNLYFSWIDQYVAWVRHNPSVQK</sequence>
<evidence type="ECO:0000313" key="1">
    <source>
        <dbReference type="EMBL" id="ERL94132.1"/>
    </source>
</evidence>
<dbReference type="Proteomes" id="UP000030742">
    <property type="component" value="Unassembled WGS sequence"/>
</dbReference>
<accession>U4ULY4</accession>
<dbReference type="OrthoDB" id="2423195at2759"/>
<proteinExistence type="predicted"/>
<protein>
    <submittedName>
        <fullName evidence="1">Uncharacterized protein</fullName>
    </submittedName>
</protein>
<reference evidence="1 2" key="1">
    <citation type="journal article" date="2013" name="Genome Biol.">
        <title>Draft genome of the mountain pine beetle, Dendroctonus ponderosae Hopkins, a major forest pest.</title>
        <authorList>
            <person name="Keeling C.I."/>
            <person name="Yuen M.M."/>
            <person name="Liao N.Y."/>
            <person name="Docking T.R."/>
            <person name="Chan S.K."/>
            <person name="Taylor G.A."/>
            <person name="Palmquist D.L."/>
            <person name="Jackman S.D."/>
            <person name="Nguyen A."/>
            <person name="Li M."/>
            <person name="Henderson H."/>
            <person name="Janes J.K."/>
            <person name="Zhao Y."/>
            <person name="Pandoh P."/>
            <person name="Moore R."/>
            <person name="Sperling F.A."/>
            <person name="Huber D.P."/>
            <person name="Birol I."/>
            <person name="Jones S.J."/>
            <person name="Bohlmann J."/>
        </authorList>
    </citation>
    <scope>NUCLEOTIDE SEQUENCE</scope>
</reference>
<dbReference type="AlphaFoldDB" id="U4ULY4"/>
<name>U4ULY4_DENPD</name>
<organism evidence="1 2">
    <name type="scientific">Dendroctonus ponderosae</name>
    <name type="common">Mountain pine beetle</name>
    <dbReference type="NCBI Taxonomy" id="77166"/>
    <lineage>
        <taxon>Eukaryota</taxon>
        <taxon>Metazoa</taxon>
        <taxon>Ecdysozoa</taxon>
        <taxon>Arthropoda</taxon>
        <taxon>Hexapoda</taxon>
        <taxon>Insecta</taxon>
        <taxon>Pterygota</taxon>
        <taxon>Neoptera</taxon>
        <taxon>Endopterygota</taxon>
        <taxon>Coleoptera</taxon>
        <taxon>Polyphaga</taxon>
        <taxon>Cucujiformia</taxon>
        <taxon>Curculionidae</taxon>
        <taxon>Scolytinae</taxon>
        <taxon>Dendroctonus</taxon>
    </lineage>
</organism>
<dbReference type="EMBL" id="KB632380">
    <property type="protein sequence ID" value="ERL94132.1"/>
    <property type="molecule type" value="Genomic_DNA"/>
</dbReference>
<evidence type="ECO:0000313" key="2">
    <source>
        <dbReference type="Proteomes" id="UP000030742"/>
    </source>
</evidence>
<gene>
    <name evidence="1" type="ORF">D910_11414</name>
</gene>